<keyword evidence="5" id="KW-0597">Phosphoprotein</keyword>
<feature type="transmembrane region" description="Helical" evidence="12">
    <location>
        <begin position="181"/>
        <end position="199"/>
    </location>
</feature>
<evidence type="ECO:0000256" key="10">
    <source>
        <dbReference type="ARBA" id="ARBA00023012"/>
    </source>
</evidence>
<dbReference type="PANTHER" id="PTHR43711:SF1">
    <property type="entry name" value="HISTIDINE KINASE 1"/>
    <property type="match status" value="1"/>
</dbReference>
<dbReference type="STRING" id="36844.SAMN04488501_101425"/>
<dbReference type="InterPro" id="IPR013767">
    <property type="entry name" value="PAS_fold"/>
</dbReference>
<feature type="transmembrane region" description="Helical" evidence="12">
    <location>
        <begin position="12"/>
        <end position="35"/>
    </location>
</feature>
<evidence type="ECO:0000256" key="8">
    <source>
        <dbReference type="ARBA" id="ARBA00022777"/>
    </source>
</evidence>
<keyword evidence="9" id="KW-0067">ATP-binding</keyword>
<dbReference type="Gene3D" id="6.10.340.10">
    <property type="match status" value="1"/>
</dbReference>
<keyword evidence="12" id="KW-0812">Transmembrane</keyword>
<dbReference type="PROSITE" id="PS50112">
    <property type="entry name" value="PAS"/>
    <property type="match status" value="1"/>
</dbReference>
<protein>
    <recommendedName>
        <fullName evidence="3">histidine kinase</fullName>
        <ecNumber evidence="3">2.7.13.3</ecNumber>
    </recommendedName>
</protein>
<dbReference type="InterPro" id="IPR024478">
    <property type="entry name" value="HlyB_4HB_MCP"/>
</dbReference>
<dbReference type="GO" id="GO:0000155">
    <property type="term" value="F:phosphorelay sensor kinase activity"/>
    <property type="evidence" value="ECO:0007669"/>
    <property type="project" value="InterPro"/>
</dbReference>
<dbReference type="Pfam" id="PF00512">
    <property type="entry name" value="HisKA"/>
    <property type="match status" value="1"/>
</dbReference>
<dbReference type="SMART" id="SM00387">
    <property type="entry name" value="HATPase_c"/>
    <property type="match status" value="1"/>
</dbReference>
<dbReference type="InterPro" id="IPR005467">
    <property type="entry name" value="His_kinase_dom"/>
</dbReference>
<dbReference type="GO" id="GO:0006355">
    <property type="term" value="P:regulation of DNA-templated transcription"/>
    <property type="evidence" value="ECO:0007669"/>
    <property type="project" value="InterPro"/>
</dbReference>
<dbReference type="InterPro" id="IPR003594">
    <property type="entry name" value="HATPase_dom"/>
</dbReference>
<accession>A0A0L6Z5E8</accession>
<keyword evidence="8 16" id="KW-0418">Kinase</keyword>
<comment type="caution">
    <text evidence="16">The sequence shown here is derived from an EMBL/GenBank/DDBJ whole genome shotgun (WGS) entry which is preliminary data.</text>
</comment>
<dbReference type="PRINTS" id="PR00344">
    <property type="entry name" value="BCTRLSENSOR"/>
</dbReference>
<evidence type="ECO:0000256" key="2">
    <source>
        <dbReference type="ARBA" id="ARBA00004236"/>
    </source>
</evidence>
<evidence type="ECO:0000259" key="14">
    <source>
        <dbReference type="PROSITE" id="PS50112"/>
    </source>
</evidence>
<comment type="catalytic activity">
    <reaction evidence="1">
        <text>ATP + protein L-histidine = ADP + protein N-phospho-L-histidine.</text>
        <dbReference type="EC" id="2.7.13.3"/>
    </reaction>
</comment>
<dbReference type="Gene3D" id="3.30.565.10">
    <property type="entry name" value="Histidine kinase-like ATPase, C-terminal domain"/>
    <property type="match status" value="1"/>
</dbReference>
<dbReference type="Pfam" id="PF00672">
    <property type="entry name" value="HAMP"/>
    <property type="match status" value="1"/>
</dbReference>
<dbReference type="Gene3D" id="1.10.287.130">
    <property type="match status" value="1"/>
</dbReference>
<dbReference type="PATRIC" id="fig|1121318.3.peg.3072"/>
<evidence type="ECO:0000259" key="13">
    <source>
        <dbReference type="PROSITE" id="PS50109"/>
    </source>
</evidence>
<dbReference type="InterPro" id="IPR035965">
    <property type="entry name" value="PAS-like_dom_sf"/>
</dbReference>
<evidence type="ECO:0000256" key="6">
    <source>
        <dbReference type="ARBA" id="ARBA00022679"/>
    </source>
</evidence>
<keyword evidence="12" id="KW-1133">Transmembrane helix</keyword>
<feature type="domain" description="PAS" evidence="14">
    <location>
        <begin position="266"/>
        <end position="345"/>
    </location>
</feature>
<keyword evidence="4" id="KW-1003">Cell membrane</keyword>
<keyword evidence="10" id="KW-0902">Two-component regulatory system</keyword>
<keyword evidence="7" id="KW-0547">Nucleotide-binding</keyword>
<dbReference type="CDD" id="cd06225">
    <property type="entry name" value="HAMP"/>
    <property type="match status" value="1"/>
</dbReference>
<sequence length="611" mass="69292">MLKSLKSKISMVYLSLVFTIAIVGIVSIFNVYQLIKSIDSLMVNNYKSINAVTNMVEAIEEQNNSILAYLYVDKQKGINGFYNNNNIFNQWYIVEYNNITEQGEMEHVTKINELYKNYLRLFSNIQEMSNAQGNDKALEYYNKEITPVFSALKQELGYLSSLNEKAMFHSKEMVTNSAYNSMYIITVLSAIAVFGGYAISRFSINKSLKPIYSLTETMKAIKEGYLNQEAPIISQDEIGELTNEFNNMTKRLQNFEKSTLGKLLSEKNKSVAIVKSIFDPLIVLDENYKIILLNDACEKLFNITESDAIQKYFLEVIRHGDLYDFIYTASKSADTNTSQKIIQIETLDQIYYFNVVVTAIKDSTSSISGLVVLLQNITQLKQLEKTKSDFMSTVSHEFKTPLTSIMIGASLLEEMNIGKLNNKQQDIIKTIKEEGEELNTLVTNLLQISKLEAKKPIFNVEPVSINRIIETALKTFREQANLKNISLTYESNESLPKLNIDSEKVNWVVNNLISNALKFTKSNGSITIKTFLQEDRMCVSVTDTGIGIPEEYRETIFDRFVQIKEEDSEYHGTGLGLAIAKEIVEAHGGEIWCESTLGKGSTFIFTLPIID</sequence>
<dbReference type="InterPro" id="IPR036097">
    <property type="entry name" value="HisK_dim/P_sf"/>
</dbReference>
<dbReference type="CDD" id="cd00082">
    <property type="entry name" value="HisKA"/>
    <property type="match status" value="1"/>
</dbReference>
<evidence type="ECO:0000256" key="12">
    <source>
        <dbReference type="SAM" id="Phobius"/>
    </source>
</evidence>
<dbReference type="Gene3D" id="3.30.450.20">
    <property type="entry name" value="PAS domain"/>
    <property type="match status" value="1"/>
</dbReference>
<dbReference type="PROSITE" id="PS50109">
    <property type="entry name" value="HIS_KIN"/>
    <property type="match status" value="1"/>
</dbReference>
<reference evidence="17" key="1">
    <citation type="submission" date="2015-08" db="EMBL/GenBank/DDBJ databases">
        <title>Genome sequence of the strict anaerobe Clostridium homopropionicum LuHBu1 (DSM 5847T).</title>
        <authorList>
            <person name="Poehlein A."/>
            <person name="Beck M."/>
            <person name="Schiel-Bengelsdorf B."/>
            <person name="Bengelsdorf F.R."/>
            <person name="Daniel R."/>
            <person name="Duerre P."/>
        </authorList>
    </citation>
    <scope>NUCLEOTIDE SEQUENCE [LARGE SCALE GENOMIC DNA]</scope>
    <source>
        <strain evidence="17">DSM 5847</strain>
    </source>
</reference>
<evidence type="ECO:0000256" key="7">
    <source>
        <dbReference type="ARBA" id="ARBA00022741"/>
    </source>
</evidence>
<dbReference type="AlphaFoldDB" id="A0A0L6Z5E8"/>
<dbReference type="CDD" id="cd16922">
    <property type="entry name" value="HATPase_EvgS-ArcB-TorS-like"/>
    <property type="match status" value="1"/>
</dbReference>
<dbReference type="SUPFAM" id="SSF47384">
    <property type="entry name" value="Homodimeric domain of signal transducing histidine kinase"/>
    <property type="match status" value="1"/>
</dbReference>
<proteinExistence type="predicted"/>
<evidence type="ECO:0000256" key="4">
    <source>
        <dbReference type="ARBA" id="ARBA00022475"/>
    </source>
</evidence>
<dbReference type="PROSITE" id="PS50885">
    <property type="entry name" value="HAMP"/>
    <property type="match status" value="1"/>
</dbReference>
<dbReference type="PANTHER" id="PTHR43711">
    <property type="entry name" value="TWO-COMPONENT HISTIDINE KINASE"/>
    <property type="match status" value="1"/>
</dbReference>
<feature type="domain" description="Histidine kinase" evidence="13">
    <location>
        <begin position="393"/>
        <end position="611"/>
    </location>
</feature>
<dbReference type="Pfam" id="PF00989">
    <property type="entry name" value="PAS"/>
    <property type="match status" value="1"/>
</dbReference>
<dbReference type="EMBL" id="LHUR01000042">
    <property type="protein sequence ID" value="KOA18180.1"/>
    <property type="molecule type" value="Genomic_DNA"/>
</dbReference>
<dbReference type="FunFam" id="3.30.565.10:FF:000023">
    <property type="entry name" value="PAS domain-containing sensor histidine kinase"/>
    <property type="match status" value="1"/>
</dbReference>
<dbReference type="InterPro" id="IPR050736">
    <property type="entry name" value="Sensor_HK_Regulatory"/>
</dbReference>
<evidence type="ECO:0000256" key="11">
    <source>
        <dbReference type="ARBA" id="ARBA00023136"/>
    </source>
</evidence>
<dbReference type="GO" id="GO:0005524">
    <property type="term" value="F:ATP binding"/>
    <property type="evidence" value="ECO:0007669"/>
    <property type="project" value="UniProtKB-KW"/>
</dbReference>
<evidence type="ECO:0000256" key="1">
    <source>
        <dbReference type="ARBA" id="ARBA00000085"/>
    </source>
</evidence>
<dbReference type="NCBIfam" id="TIGR00229">
    <property type="entry name" value="sensory_box"/>
    <property type="match status" value="1"/>
</dbReference>
<evidence type="ECO:0000256" key="3">
    <source>
        <dbReference type="ARBA" id="ARBA00012438"/>
    </source>
</evidence>
<dbReference type="InterPro" id="IPR003660">
    <property type="entry name" value="HAMP_dom"/>
</dbReference>
<evidence type="ECO:0000259" key="15">
    <source>
        <dbReference type="PROSITE" id="PS50885"/>
    </source>
</evidence>
<keyword evidence="6 16" id="KW-0808">Transferase</keyword>
<gene>
    <name evidence="16" type="primary">yycG_4</name>
    <name evidence="16" type="ORF">CLHOM_30560</name>
</gene>
<dbReference type="InterPro" id="IPR036890">
    <property type="entry name" value="HATPase_C_sf"/>
</dbReference>
<dbReference type="InterPro" id="IPR003661">
    <property type="entry name" value="HisK_dim/P_dom"/>
</dbReference>
<dbReference type="EC" id="2.7.13.3" evidence="3"/>
<dbReference type="CDD" id="cd00130">
    <property type="entry name" value="PAS"/>
    <property type="match status" value="1"/>
</dbReference>
<dbReference type="SMART" id="SM00304">
    <property type="entry name" value="HAMP"/>
    <property type="match status" value="1"/>
</dbReference>
<dbReference type="GO" id="GO:0005886">
    <property type="term" value="C:plasma membrane"/>
    <property type="evidence" value="ECO:0007669"/>
    <property type="project" value="UniProtKB-SubCell"/>
</dbReference>
<dbReference type="SUPFAM" id="SSF55785">
    <property type="entry name" value="PYP-like sensor domain (PAS domain)"/>
    <property type="match status" value="1"/>
</dbReference>
<dbReference type="SMART" id="SM00091">
    <property type="entry name" value="PAS"/>
    <property type="match status" value="1"/>
</dbReference>
<evidence type="ECO:0000256" key="9">
    <source>
        <dbReference type="ARBA" id="ARBA00022840"/>
    </source>
</evidence>
<dbReference type="SUPFAM" id="SSF158472">
    <property type="entry name" value="HAMP domain-like"/>
    <property type="match status" value="1"/>
</dbReference>
<dbReference type="SUPFAM" id="SSF55874">
    <property type="entry name" value="ATPase domain of HSP90 chaperone/DNA topoisomerase II/histidine kinase"/>
    <property type="match status" value="1"/>
</dbReference>
<dbReference type="Proteomes" id="UP000037043">
    <property type="component" value="Unassembled WGS sequence"/>
</dbReference>
<dbReference type="InterPro" id="IPR000014">
    <property type="entry name" value="PAS"/>
</dbReference>
<name>A0A0L6Z5E8_9CLOT</name>
<dbReference type="SMART" id="SM00388">
    <property type="entry name" value="HisKA"/>
    <property type="match status" value="1"/>
</dbReference>
<keyword evidence="17" id="KW-1185">Reference proteome</keyword>
<dbReference type="InterPro" id="IPR004358">
    <property type="entry name" value="Sig_transdc_His_kin-like_C"/>
</dbReference>
<dbReference type="RefSeq" id="WP_052222532.1">
    <property type="nucleotide sequence ID" value="NZ_LHUR01000042.1"/>
</dbReference>
<organism evidence="16 17">
    <name type="scientific">Clostridium homopropionicum DSM 5847</name>
    <dbReference type="NCBI Taxonomy" id="1121318"/>
    <lineage>
        <taxon>Bacteria</taxon>
        <taxon>Bacillati</taxon>
        <taxon>Bacillota</taxon>
        <taxon>Clostridia</taxon>
        <taxon>Eubacteriales</taxon>
        <taxon>Clostridiaceae</taxon>
        <taxon>Clostridium</taxon>
    </lineage>
</organism>
<dbReference type="Pfam" id="PF12729">
    <property type="entry name" value="4HB_MCP_1"/>
    <property type="match status" value="1"/>
</dbReference>
<feature type="domain" description="HAMP" evidence="15">
    <location>
        <begin position="205"/>
        <end position="257"/>
    </location>
</feature>
<comment type="subcellular location">
    <subcellularLocation>
        <location evidence="2">Cell membrane</location>
    </subcellularLocation>
</comment>
<dbReference type="Pfam" id="PF02518">
    <property type="entry name" value="HATPase_c"/>
    <property type="match status" value="1"/>
</dbReference>
<keyword evidence="11 12" id="KW-0472">Membrane</keyword>
<evidence type="ECO:0000313" key="16">
    <source>
        <dbReference type="EMBL" id="KOA18180.1"/>
    </source>
</evidence>
<evidence type="ECO:0000256" key="5">
    <source>
        <dbReference type="ARBA" id="ARBA00022553"/>
    </source>
</evidence>
<evidence type="ECO:0000313" key="17">
    <source>
        <dbReference type="Proteomes" id="UP000037043"/>
    </source>
</evidence>